<dbReference type="InterPro" id="IPR013922">
    <property type="entry name" value="Cyclin_PHO80-like"/>
</dbReference>
<dbReference type="EMBL" id="JAGPXC010000005">
    <property type="protein sequence ID" value="KAH6653640.1"/>
    <property type="molecule type" value="Genomic_DNA"/>
</dbReference>
<dbReference type="GO" id="GO:0005634">
    <property type="term" value="C:nucleus"/>
    <property type="evidence" value="ECO:0007669"/>
    <property type="project" value="TreeGrafter"/>
</dbReference>
<dbReference type="InterPro" id="IPR036915">
    <property type="entry name" value="Cyclin-like_sf"/>
</dbReference>
<comment type="caution">
    <text evidence="2">The sequence shown here is derived from an EMBL/GenBank/DDBJ whole genome shotgun (WGS) entry which is preliminary data.</text>
</comment>
<sequence>MMHIPFSNSILDYLVQKTYDAMPQNARLNTSVQPVGSATPSPLRSFIAHLSRRVNIPILTWMSATVYVDRLKPKLGSIRKLLRCTAHRVFLSILIITAKYLDDSYPINDDWEKHSYMKFNHRHFWLALKDINLIELEMLSLLDWNLAISELDVYQRSEPFFSSVVTTSRAKTS</sequence>
<proteinExistence type="predicted"/>
<organism evidence="2 3">
    <name type="scientific">Truncatella angustata</name>
    <dbReference type="NCBI Taxonomy" id="152316"/>
    <lineage>
        <taxon>Eukaryota</taxon>
        <taxon>Fungi</taxon>
        <taxon>Dikarya</taxon>
        <taxon>Ascomycota</taxon>
        <taxon>Pezizomycotina</taxon>
        <taxon>Sordariomycetes</taxon>
        <taxon>Xylariomycetidae</taxon>
        <taxon>Amphisphaeriales</taxon>
        <taxon>Sporocadaceae</taxon>
        <taxon>Truncatella</taxon>
    </lineage>
</organism>
<gene>
    <name evidence="2" type="ORF">BKA67DRAFT_327062</name>
</gene>
<evidence type="ECO:0000313" key="3">
    <source>
        <dbReference type="Proteomes" id="UP000758603"/>
    </source>
</evidence>
<dbReference type="GO" id="GO:0000307">
    <property type="term" value="C:cyclin-dependent protein kinase holoenzyme complex"/>
    <property type="evidence" value="ECO:0007669"/>
    <property type="project" value="TreeGrafter"/>
</dbReference>
<dbReference type="GO" id="GO:0019901">
    <property type="term" value="F:protein kinase binding"/>
    <property type="evidence" value="ECO:0007669"/>
    <property type="project" value="InterPro"/>
</dbReference>
<evidence type="ECO:0000259" key="1">
    <source>
        <dbReference type="Pfam" id="PF00134"/>
    </source>
</evidence>
<dbReference type="GeneID" id="70125106"/>
<protein>
    <recommendedName>
        <fullName evidence="1">Cyclin N-terminal domain-containing protein</fullName>
    </recommendedName>
</protein>
<dbReference type="InterPro" id="IPR006671">
    <property type="entry name" value="Cyclin_N"/>
</dbReference>
<dbReference type="Pfam" id="PF00134">
    <property type="entry name" value="Cyclin_N"/>
    <property type="match status" value="1"/>
</dbReference>
<dbReference type="GO" id="GO:0016538">
    <property type="term" value="F:cyclin-dependent protein serine/threonine kinase regulator activity"/>
    <property type="evidence" value="ECO:0007669"/>
    <property type="project" value="TreeGrafter"/>
</dbReference>
<name>A0A9P8ZWF4_9PEZI</name>
<accession>A0A9P8ZWF4</accession>
<reference evidence="2" key="1">
    <citation type="journal article" date="2021" name="Nat. Commun.">
        <title>Genetic determinants of endophytism in the Arabidopsis root mycobiome.</title>
        <authorList>
            <person name="Mesny F."/>
            <person name="Miyauchi S."/>
            <person name="Thiergart T."/>
            <person name="Pickel B."/>
            <person name="Atanasova L."/>
            <person name="Karlsson M."/>
            <person name="Huettel B."/>
            <person name="Barry K.W."/>
            <person name="Haridas S."/>
            <person name="Chen C."/>
            <person name="Bauer D."/>
            <person name="Andreopoulos W."/>
            <person name="Pangilinan J."/>
            <person name="LaButti K."/>
            <person name="Riley R."/>
            <person name="Lipzen A."/>
            <person name="Clum A."/>
            <person name="Drula E."/>
            <person name="Henrissat B."/>
            <person name="Kohler A."/>
            <person name="Grigoriev I.V."/>
            <person name="Martin F.M."/>
            <person name="Hacquard S."/>
        </authorList>
    </citation>
    <scope>NUCLEOTIDE SEQUENCE</scope>
    <source>
        <strain evidence="2">MPI-SDFR-AT-0073</strain>
    </source>
</reference>
<dbReference type="PANTHER" id="PTHR15615">
    <property type="match status" value="1"/>
</dbReference>
<keyword evidence="3" id="KW-1185">Reference proteome</keyword>
<dbReference type="OrthoDB" id="10250320at2759"/>
<dbReference type="SUPFAM" id="SSF47954">
    <property type="entry name" value="Cyclin-like"/>
    <property type="match status" value="1"/>
</dbReference>
<dbReference type="RefSeq" id="XP_045957917.1">
    <property type="nucleotide sequence ID" value="XM_046096213.1"/>
</dbReference>
<evidence type="ECO:0000313" key="2">
    <source>
        <dbReference type="EMBL" id="KAH6653640.1"/>
    </source>
</evidence>
<dbReference type="Gene3D" id="1.10.472.10">
    <property type="entry name" value="Cyclin-like"/>
    <property type="match status" value="1"/>
</dbReference>
<dbReference type="Proteomes" id="UP000758603">
    <property type="component" value="Unassembled WGS sequence"/>
</dbReference>
<dbReference type="CDD" id="cd20557">
    <property type="entry name" value="CYCLIN_ScPCL1-like"/>
    <property type="match status" value="1"/>
</dbReference>
<dbReference type="PANTHER" id="PTHR15615:SF10">
    <property type="entry name" value="PHO85 CYCLIN-2-RELATED"/>
    <property type="match status" value="1"/>
</dbReference>
<feature type="domain" description="Cyclin N-terminal" evidence="1">
    <location>
        <begin position="10"/>
        <end position="146"/>
    </location>
</feature>
<dbReference type="AlphaFoldDB" id="A0A9P8ZWF4"/>